<protein>
    <submittedName>
        <fullName evidence="1">Uncharacterized protein</fullName>
    </submittedName>
</protein>
<reference evidence="1 2" key="1">
    <citation type="submission" date="2014-12" db="EMBL/GenBank/DDBJ databases">
        <title>Draft genome sequences of 29 type strains of Enterococci.</title>
        <authorList>
            <person name="Zhong Z."/>
            <person name="Sun Z."/>
            <person name="Liu W."/>
            <person name="Zhang W."/>
            <person name="Zhang H."/>
        </authorList>
    </citation>
    <scope>NUCLEOTIDE SEQUENCE [LARGE SCALE GENOMIC DNA]</scope>
    <source>
        <strain evidence="1 2">DSM 22802</strain>
    </source>
</reference>
<gene>
    <name evidence="1" type="ORF">RV00_GL002048</name>
</gene>
<dbReference type="EMBL" id="JXKM01000004">
    <property type="protein sequence ID" value="OJG35904.1"/>
    <property type="molecule type" value="Genomic_DNA"/>
</dbReference>
<dbReference type="Proteomes" id="UP000183700">
    <property type="component" value="Unassembled WGS sequence"/>
</dbReference>
<comment type="caution">
    <text evidence="1">The sequence shown here is derived from an EMBL/GenBank/DDBJ whole genome shotgun (WGS) entry which is preliminary data.</text>
</comment>
<dbReference type="AlphaFoldDB" id="A0A1L8SVP0"/>
<organism evidence="1 2">
    <name type="scientific">Enterococcus devriesei</name>
    <dbReference type="NCBI Taxonomy" id="319970"/>
    <lineage>
        <taxon>Bacteria</taxon>
        <taxon>Bacillati</taxon>
        <taxon>Bacillota</taxon>
        <taxon>Bacilli</taxon>
        <taxon>Lactobacillales</taxon>
        <taxon>Enterococcaceae</taxon>
        <taxon>Enterococcus</taxon>
    </lineage>
</organism>
<dbReference type="STRING" id="319970.RV00_GL002048"/>
<accession>A0A1L8SVP0</accession>
<dbReference type="Pfam" id="PF19677">
    <property type="entry name" value="DUF6179"/>
    <property type="match status" value="1"/>
</dbReference>
<dbReference type="InterPro" id="IPR045751">
    <property type="entry name" value="DUF6179"/>
</dbReference>
<evidence type="ECO:0000313" key="1">
    <source>
        <dbReference type="EMBL" id="OJG35904.1"/>
    </source>
</evidence>
<proteinExistence type="predicted"/>
<sequence>MIDPTFYPFYFQKLQERLSGTSVMSLEQAETIQQSLEYVLKHGEGETLPIRFEQGKKQLEKKLTELQRLYQFIQANYQSFGIESLDESIEEIGGFFKHYDLDYGAAEVDQAFIDYQLAIPVPTHLKGIDFYECYLRSLATEVLLVKHLPADQITELLEIYQEKLGFDYRQDINNLFEIIFRQLIGRLLVTKKQNESLLLSREETEYAFNRLKIESKPVELVPLFNRSDYYHQVFQQLQKVCRETPSEDAVHFFIRSVPSKKRLTFSQTMPQSSFNQWLKAYYISNRAERIKLLTDKDLAPEDFIELLEIVEEDSEFREEVFKRLNKNFIITLYLWVIKGNNLSNPREILDLTEAGDIQTFLKNHLKTLSGSALHDLLQTINMYQLSKFDFS</sequence>
<evidence type="ECO:0000313" key="2">
    <source>
        <dbReference type="Proteomes" id="UP000183700"/>
    </source>
</evidence>
<name>A0A1L8SVP0_9ENTE</name>
<keyword evidence="2" id="KW-1185">Reference proteome</keyword>